<dbReference type="OrthoDB" id="6198890at2"/>
<reference evidence="2 3" key="1">
    <citation type="submission" date="2016-12" db="EMBL/GenBank/DDBJ databases">
        <authorList>
            <person name="Song W.-J."/>
            <person name="Kurnit D.M."/>
        </authorList>
    </citation>
    <scope>NUCLEOTIDE SEQUENCE [LARGE SCALE GENOMIC DNA]</scope>
    <source>
        <strain evidence="2 3">CECT 9026</strain>
    </source>
</reference>
<dbReference type="Proteomes" id="UP000184774">
    <property type="component" value="Unassembled WGS sequence"/>
</dbReference>
<dbReference type="RefSeq" id="WP_074373101.1">
    <property type="nucleotide sequence ID" value="NZ_AP024907.1"/>
</dbReference>
<dbReference type="AlphaFoldDB" id="A0A1N6M553"/>
<evidence type="ECO:0000256" key="1">
    <source>
        <dbReference type="SAM" id="SignalP"/>
    </source>
</evidence>
<name>A0A1N6M553_9VIBR</name>
<keyword evidence="1" id="KW-0732">Signal</keyword>
<sequence>MKTLLLTMALISPFANAEAVYTAAHIDFVFAGYSDGSISFIPTEGTTNPAHCSQTQAYAMLPPSDTKSALSVLLAAKLANKKVYFSVLDNVCHSFPQTDNPGSFPVIQRIGIRGD</sequence>
<gene>
    <name evidence="2" type="ORF">VSP9026_02283</name>
</gene>
<organism evidence="2 3">
    <name type="scientific">Vibrio spartinae</name>
    <dbReference type="NCBI Taxonomy" id="1918945"/>
    <lineage>
        <taxon>Bacteria</taxon>
        <taxon>Pseudomonadati</taxon>
        <taxon>Pseudomonadota</taxon>
        <taxon>Gammaproteobacteria</taxon>
        <taxon>Vibrionales</taxon>
        <taxon>Vibrionaceae</taxon>
        <taxon>Vibrio</taxon>
    </lineage>
</organism>
<proteinExistence type="predicted"/>
<feature type="chain" id="PRO_5012681250" evidence="1">
    <location>
        <begin position="18"/>
        <end position="115"/>
    </location>
</feature>
<feature type="signal peptide" evidence="1">
    <location>
        <begin position="1"/>
        <end position="17"/>
    </location>
</feature>
<accession>A0A1N6M553</accession>
<evidence type="ECO:0000313" key="2">
    <source>
        <dbReference type="EMBL" id="SIO94558.1"/>
    </source>
</evidence>
<evidence type="ECO:0000313" key="3">
    <source>
        <dbReference type="Proteomes" id="UP000184774"/>
    </source>
</evidence>
<dbReference type="EMBL" id="FSSB01000016">
    <property type="protein sequence ID" value="SIO94558.1"/>
    <property type="molecule type" value="Genomic_DNA"/>
</dbReference>
<protein>
    <submittedName>
        <fullName evidence="2">Uncharacterized protein</fullName>
    </submittedName>
</protein>